<proteinExistence type="predicted"/>
<protein>
    <recommendedName>
        <fullName evidence="1">Protein ENHANCED DISEASE RESISTANCE 2 C-terminal domain-containing protein</fullName>
    </recommendedName>
</protein>
<gene>
    <name evidence="2" type="ORF">SSX86_014531</name>
</gene>
<accession>A0AAP0D6N7</accession>
<dbReference type="EMBL" id="JBCNJP010000015">
    <property type="protein sequence ID" value="KAK9067205.1"/>
    <property type="molecule type" value="Genomic_DNA"/>
</dbReference>
<evidence type="ECO:0000313" key="3">
    <source>
        <dbReference type="Proteomes" id="UP001408789"/>
    </source>
</evidence>
<feature type="domain" description="Protein ENHANCED DISEASE RESISTANCE 2 C-terminal" evidence="1">
    <location>
        <begin position="76"/>
        <end position="138"/>
    </location>
</feature>
<keyword evidence="3" id="KW-1185">Reference proteome</keyword>
<sequence>MHNPSWHGLVLSGPVISGREARDKSKQPAPSYSPYTPFDVDLFVCPRKVNHIAKYLKLPSLKDDGKFPPLLIVNIQGSNYFEIDLDIHRFSYIARKGLDAFRERLKDRIMNLGLTIQAQKPEELPEKVLCCMRLNKIDFVNHGQIPTLVAADEISFS</sequence>
<evidence type="ECO:0000313" key="2">
    <source>
        <dbReference type="EMBL" id="KAK9067205.1"/>
    </source>
</evidence>
<dbReference type="PANTHER" id="PTHR31558:SF31">
    <property type="entry name" value="PROTEIN ENHANCED DISEASE RESISTANCE 2 C-TERMINAL DOMAIN-CONTAINING PROTEIN"/>
    <property type="match status" value="1"/>
</dbReference>
<dbReference type="Pfam" id="PF07059">
    <property type="entry name" value="EDR2_C"/>
    <property type="match status" value="1"/>
</dbReference>
<name>A0AAP0D6N7_9ASTR</name>
<dbReference type="PANTHER" id="PTHR31558">
    <property type="entry name" value="CW14 PROTEIN"/>
    <property type="match status" value="1"/>
</dbReference>
<evidence type="ECO:0000259" key="1">
    <source>
        <dbReference type="Pfam" id="PF07059"/>
    </source>
</evidence>
<dbReference type="AlphaFoldDB" id="A0AAP0D6N7"/>
<reference evidence="2 3" key="1">
    <citation type="submission" date="2024-04" db="EMBL/GenBank/DDBJ databases">
        <title>The reference genome of an endangered Asteraceae, Deinandra increscens subsp. villosa, native to the Central Coast of California.</title>
        <authorList>
            <person name="Guilliams M."/>
            <person name="Hasenstab-Lehman K."/>
            <person name="Meyer R."/>
            <person name="Mcevoy S."/>
        </authorList>
    </citation>
    <scope>NUCLEOTIDE SEQUENCE [LARGE SCALE GENOMIC DNA]</scope>
    <source>
        <tissue evidence="2">Leaf</tissue>
    </source>
</reference>
<organism evidence="2 3">
    <name type="scientific">Deinandra increscens subsp. villosa</name>
    <dbReference type="NCBI Taxonomy" id="3103831"/>
    <lineage>
        <taxon>Eukaryota</taxon>
        <taxon>Viridiplantae</taxon>
        <taxon>Streptophyta</taxon>
        <taxon>Embryophyta</taxon>
        <taxon>Tracheophyta</taxon>
        <taxon>Spermatophyta</taxon>
        <taxon>Magnoliopsida</taxon>
        <taxon>eudicotyledons</taxon>
        <taxon>Gunneridae</taxon>
        <taxon>Pentapetalae</taxon>
        <taxon>asterids</taxon>
        <taxon>campanulids</taxon>
        <taxon>Asterales</taxon>
        <taxon>Asteraceae</taxon>
        <taxon>Asteroideae</taxon>
        <taxon>Heliantheae alliance</taxon>
        <taxon>Madieae</taxon>
        <taxon>Madiinae</taxon>
        <taxon>Deinandra</taxon>
    </lineage>
</organism>
<dbReference type="InterPro" id="IPR009769">
    <property type="entry name" value="EDR2_C"/>
</dbReference>
<dbReference type="Proteomes" id="UP001408789">
    <property type="component" value="Unassembled WGS sequence"/>
</dbReference>
<comment type="caution">
    <text evidence="2">The sequence shown here is derived from an EMBL/GenBank/DDBJ whole genome shotgun (WGS) entry which is preliminary data.</text>
</comment>